<gene>
    <name evidence="4" type="ORF">EVG20_g3834</name>
</gene>
<feature type="region of interest" description="Disordered" evidence="1">
    <location>
        <begin position="272"/>
        <end position="322"/>
    </location>
</feature>
<proteinExistence type="predicted"/>
<dbReference type="EMBL" id="SEOQ01000182">
    <property type="protein sequence ID" value="TFY67758.1"/>
    <property type="molecule type" value="Genomic_DNA"/>
</dbReference>
<dbReference type="OrthoDB" id="5346159at2759"/>
<evidence type="ECO:0000259" key="3">
    <source>
        <dbReference type="PROSITE" id="PS51299"/>
    </source>
</evidence>
<name>A0A4Y9Z1G1_9AGAM</name>
<feature type="domain" description="HTH APSES-type" evidence="3">
    <location>
        <begin position="30"/>
        <end position="146"/>
    </location>
</feature>
<dbReference type="GO" id="GO:0044820">
    <property type="term" value="P:mitotic telomere tethering at nuclear periphery"/>
    <property type="evidence" value="ECO:0007669"/>
    <property type="project" value="TreeGrafter"/>
</dbReference>
<reference evidence="4 5" key="1">
    <citation type="submission" date="2019-02" db="EMBL/GenBank/DDBJ databases">
        <title>Genome sequencing of the rare red list fungi Dentipellis fragilis.</title>
        <authorList>
            <person name="Buettner E."/>
            <person name="Kellner H."/>
        </authorList>
    </citation>
    <scope>NUCLEOTIDE SEQUENCE [LARGE SCALE GENOMIC DNA]</scope>
    <source>
        <strain evidence="4 5">DSM 105465</strain>
    </source>
</reference>
<protein>
    <recommendedName>
        <fullName evidence="3">HTH APSES-type domain-containing protein</fullName>
    </recommendedName>
</protein>
<feature type="compositionally biased region" description="Basic and acidic residues" evidence="1">
    <location>
        <begin position="272"/>
        <end position="282"/>
    </location>
</feature>
<evidence type="ECO:0000256" key="1">
    <source>
        <dbReference type="SAM" id="MobiDB-lite"/>
    </source>
</evidence>
<feature type="region of interest" description="Disordered" evidence="1">
    <location>
        <begin position="195"/>
        <end position="245"/>
    </location>
</feature>
<keyword evidence="5" id="KW-1185">Reference proteome</keyword>
<organism evidence="4 5">
    <name type="scientific">Dentipellis fragilis</name>
    <dbReference type="NCBI Taxonomy" id="205917"/>
    <lineage>
        <taxon>Eukaryota</taxon>
        <taxon>Fungi</taxon>
        <taxon>Dikarya</taxon>
        <taxon>Basidiomycota</taxon>
        <taxon>Agaricomycotina</taxon>
        <taxon>Agaricomycetes</taxon>
        <taxon>Russulales</taxon>
        <taxon>Hericiaceae</taxon>
        <taxon>Dentipellis</taxon>
    </lineage>
</organism>
<keyword evidence="2" id="KW-1133">Transmembrane helix</keyword>
<sequence length="363" mass="39089">MSGVPRPDLPYEHINPHIKSLTASNLPAVKFQEIIRDGQSTIVARMKVPTPTGHAFILRRLDTGAVSLTTMFRAAFPTASEEAEREESAWVKANFDLSGSNKSGKSRFAGTWVSASVAATLADAYSLTTILDPLTEAKPDPNTEYRKSQRAQQQTPDKNATPTKQLPTPVSVCDHAQSAETPQGGLAAEELDDACHKDPAPAPLPKTVTSPRAAKSPTKSPKLGLRRRLEPEATAGSDETAVDEDVAEIAGPDASQDIAEQKEMIAAFKAQREANRAQKDGEDVGMSSSDGEGEGAAKRAREEEDAPLQFKFKEPGAEAEAEERVIATNRRVKMNPQRKSLAWGVAAFAVAFGAMTMLPNPWF</sequence>
<evidence type="ECO:0000313" key="5">
    <source>
        <dbReference type="Proteomes" id="UP000298327"/>
    </source>
</evidence>
<dbReference type="InterPro" id="IPR003163">
    <property type="entry name" value="Tscrpt_reg_HTH_APSES-type"/>
</dbReference>
<keyword evidence="2" id="KW-0812">Transmembrane</keyword>
<feature type="region of interest" description="Disordered" evidence="1">
    <location>
        <begin position="134"/>
        <end position="169"/>
    </location>
</feature>
<comment type="caution">
    <text evidence="4">The sequence shown here is derived from an EMBL/GenBank/DDBJ whole genome shotgun (WGS) entry which is preliminary data.</text>
</comment>
<dbReference type="STRING" id="205917.A0A4Y9Z1G1"/>
<dbReference type="PROSITE" id="PS51299">
    <property type="entry name" value="HTH_APSES"/>
    <property type="match status" value="1"/>
</dbReference>
<dbReference type="Proteomes" id="UP000298327">
    <property type="component" value="Unassembled WGS sequence"/>
</dbReference>
<dbReference type="GO" id="GO:0070197">
    <property type="term" value="P:meiotic attachment of telomere to nuclear envelope"/>
    <property type="evidence" value="ECO:0007669"/>
    <property type="project" value="InterPro"/>
</dbReference>
<accession>A0A4Y9Z1G1</accession>
<feature type="compositionally biased region" description="Basic and acidic residues" evidence="1">
    <location>
        <begin position="135"/>
        <end position="147"/>
    </location>
</feature>
<dbReference type="InterPro" id="IPR037548">
    <property type="entry name" value="Bqt4"/>
</dbReference>
<keyword evidence="2" id="KW-0472">Membrane</keyword>
<evidence type="ECO:0000313" key="4">
    <source>
        <dbReference type="EMBL" id="TFY67758.1"/>
    </source>
</evidence>
<dbReference type="Gene3D" id="3.10.260.10">
    <property type="entry name" value="Transcription regulator HTH, APSES-type DNA-binding domain"/>
    <property type="match status" value="1"/>
</dbReference>
<evidence type="ECO:0000256" key="2">
    <source>
        <dbReference type="SAM" id="Phobius"/>
    </source>
</evidence>
<dbReference type="PANTHER" id="PTHR38044">
    <property type="entry name" value="BOUQUET FORMATION PROTEIN 4"/>
    <property type="match status" value="1"/>
</dbReference>
<dbReference type="GO" id="GO:0003677">
    <property type="term" value="F:DNA binding"/>
    <property type="evidence" value="ECO:0007669"/>
    <property type="project" value="InterPro"/>
</dbReference>
<dbReference type="GO" id="GO:1990862">
    <property type="term" value="C:nuclear membrane complex Bqt3-Bqt4"/>
    <property type="evidence" value="ECO:0007669"/>
    <property type="project" value="InterPro"/>
</dbReference>
<dbReference type="AlphaFoldDB" id="A0A4Y9Z1G1"/>
<dbReference type="SUPFAM" id="SSF54616">
    <property type="entry name" value="DNA-binding domain of Mlu1-box binding protein MBP1"/>
    <property type="match status" value="1"/>
</dbReference>
<feature type="compositionally biased region" description="Polar residues" evidence="1">
    <location>
        <begin position="150"/>
        <end position="168"/>
    </location>
</feature>
<dbReference type="InterPro" id="IPR036887">
    <property type="entry name" value="HTH_APSES_sf"/>
</dbReference>
<feature type="transmembrane region" description="Helical" evidence="2">
    <location>
        <begin position="340"/>
        <end position="358"/>
    </location>
</feature>
<dbReference type="PANTHER" id="PTHR38044:SF1">
    <property type="entry name" value="BOUQUET FORMATION PROTEIN 4"/>
    <property type="match status" value="1"/>
</dbReference>